<accession>A0A8S5U451</accession>
<organism evidence="1">
    <name type="scientific">Siphoviridae sp. ct6GI21</name>
    <dbReference type="NCBI Taxonomy" id="2825340"/>
    <lineage>
        <taxon>Viruses</taxon>
        <taxon>Duplodnaviria</taxon>
        <taxon>Heunggongvirae</taxon>
        <taxon>Uroviricota</taxon>
        <taxon>Caudoviricetes</taxon>
    </lineage>
</organism>
<protein>
    <submittedName>
        <fullName evidence="1">Uncharacterized protein</fullName>
    </submittedName>
</protein>
<sequence>MPTINELYEKAGISKKLYIYVDDATEPIPDEYIRQGSSQLHRSICSQTNLRFGGCESSYIKLRLSNAFGKLKGKKLRVEQSIDENIVKLGQFYVDSDVPSTDKKYRDLVAYDILSTAKNIDMSDWYSRLIFPMKLKKFRDLFFQQIGLTQVETTLPNDDIIVEQNPTTSGVLASAIMWDICAINGAFGRINEDGLFDYVFLSKDKASAYEITIDLQKKLSYEDYITHDINVIKFTQTTMDADFYYGKGDNQYPLSLTVLNVGDNTDTLDVVCANVYDKISNIVFQPIELSTRGNFNLPVGQYIKTYGYEDEEIYTYCLQQDFVINSEEQITGTYRADGTQTYTRETNTNSEAIYDIDKEIQTIYRNNFYAYTFTNEEKISVNQVEKVVIKFDISATAKTDVVFIGTIPLVMDLDGKVTVDYYIDATKREEDSVPVVLPKGNQVITVTNFLPMSEDGRLSLTVSVKVEYFETENRVQDAKIISLENYVKNGTYTDPVIDQTIAKTEIPLHGIKAVVFAKGLAGEVPWDGTLNLTDSLSMFTVTNKDVGLLAFGESVSVVPLENIFTNIEENLSLLSVGNTQVKMGIADSLFIKGVTHWYIINMDNKETCTYSTEFIDDSEKFKLRTNYTFNGVTEIIDSGYLEYVQFNTTDYASITSIEFTNSYENPKYLVYDVANTKYYNIMDNELNEITIDTLNSEAFIMYGNNTPPNLDIIMNIDKFRLYAWSNNASEFEFSANMQAIPTTQDIITGGVDLTGEGITGIENVEITDEGNPLFAVSFDNETSWSMMTDTGWAVISEEHNGMTTEAFQDITTQQWSEQLADVDFIKIRISLFNAEDSLTQIKVNYTN</sequence>
<proteinExistence type="predicted"/>
<dbReference type="EMBL" id="BK016005">
    <property type="protein sequence ID" value="DAF89249.1"/>
    <property type="molecule type" value="Genomic_DNA"/>
</dbReference>
<name>A0A8S5U451_9CAUD</name>
<evidence type="ECO:0000313" key="1">
    <source>
        <dbReference type="EMBL" id="DAF89249.1"/>
    </source>
</evidence>
<reference evidence="1" key="1">
    <citation type="journal article" date="2021" name="Proc. Natl. Acad. Sci. U.S.A.">
        <title>A Catalog of Tens of Thousands of Viruses from Human Metagenomes Reveals Hidden Associations with Chronic Diseases.</title>
        <authorList>
            <person name="Tisza M.J."/>
            <person name="Buck C.B."/>
        </authorList>
    </citation>
    <scope>NUCLEOTIDE SEQUENCE</scope>
    <source>
        <strain evidence="1">Ct6GI21</strain>
    </source>
</reference>